<dbReference type="EMBL" id="UYRV01127899">
    <property type="protein sequence ID" value="VDN35856.1"/>
    <property type="molecule type" value="Genomic_DNA"/>
</dbReference>
<dbReference type="PANTHER" id="PTHR11311:SF16">
    <property type="entry name" value="SPONDIN-1"/>
    <property type="match status" value="1"/>
</dbReference>
<dbReference type="Pfam" id="PF19028">
    <property type="entry name" value="TSP1_spondin"/>
    <property type="match status" value="1"/>
</dbReference>
<evidence type="ECO:0000259" key="4">
    <source>
        <dbReference type="Pfam" id="PF19028"/>
    </source>
</evidence>
<protein>
    <recommendedName>
        <fullName evidence="4">Spondin-like TSP1 domain-containing protein</fullName>
    </recommendedName>
</protein>
<dbReference type="Proteomes" id="UP000271889">
    <property type="component" value="Unassembled WGS sequence"/>
</dbReference>
<organism evidence="5 6">
    <name type="scientific">Cylicostephanus goldi</name>
    <name type="common">Nematode worm</name>
    <dbReference type="NCBI Taxonomy" id="71465"/>
    <lineage>
        <taxon>Eukaryota</taxon>
        <taxon>Metazoa</taxon>
        <taxon>Ecdysozoa</taxon>
        <taxon>Nematoda</taxon>
        <taxon>Chromadorea</taxon>
        <taxon>Rhabditida</taxon>
        <taxon>Rhabditina</taxon>
        <taxon>Rhabditomorpha</taxon>
        <taxon>Strongyloidea</taxon>
        <taxon>Strongylidae</taxon>
        <taxon>Cylicostephanus</taxon>
    </lineage>
</organism>
<gene>
    <name evidence="5" type="ORF">CGOC_LOCUS13049</name>
</gene>
<dbReference type="InterPro" id="IPR036383">
    <property type="entry name" value="TSP1_rpt_sf"/>
</dbReference>
<dbReference type="InterPro" id="IPR044004">
    <property type="entry name" value="TSP1_spondin_dom"/>
</dbReference>
<keyword evidence="6" id="KW-1185">Reference proteome</keyword>
<dbReference type="InterPro" id="IPR000884">
    <property type="entry name" value="TSP1_rpt"/>
</dbReference>
<dbReference type="GO" id="GO:0007155">
    <property type="term" value="P:cell adhesion"/>
    <property type="evidence" value="ECO:0007669"/>
    <property type="project" value="TreeGrafter"/>
</dbReference>
<reference evidence="5 6" key="1">
    <citation type="submission" date="2018-11" db="EMBL/GenBank/DDBJ databases">
        <authorList>
            <consortium name="Pathogen Informatics"/>
        </authorList>
    </citation>
    <scope>NUCLEOTIDE SEQUENCE [LARGE SCALE GENOMIC DNA]</scope>
</reference>
<dbReference type="GO" id="GO:0031012">
    <property type="term" value="C:extracellular matrix"/>
    <property type="evidence" value="ECO:0007669"/>
    <property type="project" value="TreeGrafter"/>
</dbReference>
<name>A0A3P7QY93_CYLGO</name>
<dbReference type="PROSITE" id="PS50092">
    <property type="entry name" value="TSP1"/>
    <property type="match status" value="2"/>
</dbReference>
<sequence>MNEWSPWTHCSVTCGRGKKTRTRQIKTFPRNGGTPCPDHLIQELRCELRPCLSCGEGIQSRRRRIHRGRNGDWEEEQCTEKETEERMCRIPCPRFP</sequence>
<evidence type="ECO:0000313" key="5">
    <source>
        <dbReference type="EMBL" id="VDN35856.1"/>
    </source>
</evidence>
<accession>A0A3P7QY93</accession>
<evidence type="ECO:0000256" key="3">
    <source>
        <dbReference type="ARBA" id="ARBA00023180"/>
    </source>
</evidence>
<keyword evidence="2" id="KW-1015">Disulfide bond</keyword>
<feature type="domain" description="Spondin-like TSP1" evidence="4">
    <location>
        <begin position="1"/>
        <end position="51"/>
    </location>
</feature>
<dbReference type="SMART" id="SM00209">
    <property type="entry name" value="TSP1"/>
    <property type="match status" value="1"/>
</dbReference>
<keyword evidence="3" id="KW-0325">Glycoprotein</keyword>
<proteinExistence type="predicted"/>
<keyword evidence="1" id="KW-0732">Signal</keyword>
<dbReference type="PANTHER" id="PTHR11311">
    <property type="entry name" value="SPONDIN"/>
    <property type="match status" value="1"/>
</dbReference>
<dbReference type="SUPFAM" id="SSF82895">
    <property type="entry name" value="TSP-1 type 1 repeat"/>
    <property type="match status" value="1"/>
</dbReference>
<evidence type="ECO:0000313" key="6">
    <source>
        <dbReference type="Proteomes" id="UP000271889"/>
    </source>
</evidence>
<evidence type="ECO:0000256" key="1">
    <source>
        <dbReference type="ARBA" id="ARBA00022729"/>
    </source>
</evidence>
<dbReference type="InterPro" id="IPR051418">
    <property type="entry name" value="Spondin/Thrombospondin_T1"/>
</dbReference>
<dbReference type="AlphaFoldDB" id="A0A3P7QY93"/>
<dbReference type="OrthoDB" id="5871431at2759"/>
<dbReference type="Gene3D" id="2.20.100.10">
    <property type="entry name" value="Thrombospondin type-1 (TSP1) repeat"/>
    <property type="match status" value="1"/>
</dbReference>
<evidence type="ECO:0000256" key="2">
    <source>
        <dbReference type="ARBA" id="ARBA00023157"/>
    </source>
</evidence>